<dbReference type="AlphaFoldDB" id="A0A5C1AGJ2"/>
<dbReference type="EMBL" id="CP042425">
    <property type="protein sequence ID" value="QEL16862.1"/>
    <property type="molecule type" value="Genomic_DNA"/>
</dbReference>
<accession>A0A5C1AGJ2</accession>
<evidence type="ECO:0000313" key="1">
    <source>
        <dbReference type="EMBL" id="QEL16862.1"/>
    </source>
</evidence>
<gene>
    <name evidence="1" type="ORF">PX52LOC_03836</name>
</gene>
<sequence length="130" mass="14348">MASVAQIRQIVRDHFTEKANWRRHKAMELEARQRHGVDKNLCHAESIEAVAAFAESLPDSDPAWAELAACDALTDEFEGLRIPGGVHQSTIHLGDPLTGISPAKLEAAFRGWAECVILEARNPTPRLDEV</sequence>
<dbReference type="RefSeq" id="WP_149111534.1">
    <property type="nucleotide sequence ID" value="NZ_CP042425.1"/>
</dbReference>
<organism evidence="1 2">
    <name type="scientific">Limnoglobus roseus</name>
    <dbReference type="NCBI Taxonomy" id="2598579"/>
    <lineage>
        <taxon>Bacteria</taxon>
        <taxon>Pseudomonadati</taxon>
        <taxon>Planctomycetota</taxon>
        <taxon>Planctomycetia</taxon>
        <taxon>Gemmatales</taxon>
        <taxon>Gemmataceae</taxon>
        <taxon>Limnoglobus</taxon>
    </lineage>
</organism>
<protein>
    <submittedName>
        <fullName evidence="1">Uncharacterized protein</fullName>
    </submittedName>
</protein>
<name>A0A5C1AGJ2_9BACT</name>
<keyword evidence="2" id="KW-1185">Reference proteome</keyword>
<dbReference type="Proteomes" id="UP000324974">
    <property type="component" value="Chromosome"/>
</dbReference>
<proteinExistence type="predicted"/>
<dbReference type="KEGG" id="lrs:PX52LOC_03836"/>
<reference evidence="2" key="1">
    <citation type="submission" date="2019-08" db="EMBL/GenBank/DDBJ databases">
        <title>Limnoglobus roseus gen. nov., sp. nov., a novel freshwater planctomycete with a giant genome from the family Gemmataceae.</title>
        <authorList>
            <person name="Kulichevskaya I.S."/>
            <person name="Naumoff D.G."/>
            <person name="Miroshnikov K."/>
            <person name="Ivanova A."/>
            <person name="Philippov D.A."/>
            <person name="Hakobyan A."/>
            <person name="Rijpstra I.C."/>
            <person name="Sinninghe Damste J.S."/>
            <person name="Liesack W."/>
            <person name="Dedysh S.N."/>
        </authorList>
    </citation>
    <scope>NUCLEOTIDE SEQUENCE [LARGE SCALE GENOMIC DNA]</scope>
    <source>
        <strain evidence="2">PX52</strain>
    </source>
</reference>
<evidence type="ECO:0000313" key="2">
    <source>
        <dbReference type="Proteomes" id="UP000324974"/>
    </source>
</evidence>